<evidence type="ECO:0000256" key="3">
    <source>
        <dbReference type="SAM" id="Coils"/>
    </source>
</evidence>
<comment type="similarity">
    <text evidence="1">Belongs to the bacterial solute-binding protein 1 family.</text>
</comment>
<dbReference type="AlphaFoldDB" id="A0A1A5YKN9"/>
<keyword evidence="2" id="KW-0813">Transport</keyword>
<dbReference type="Pfam" id="PF13416">
    <property type="entry name" value="SBP_bac_8"/>
    <property type="match status" value="1"/>
</dbReference>
<dbReference type="Gene3D" id="3.40.190.10">
    <property type="entry name" value="Periplasmic binding protein-like II"/>
    <property type="match status" value="1"/>
</dbReference>
<comment type="caution">
    <text evidence="4">The sequence shown here is derived from an EMBL/GenBank/DDBJ whole genome shotgun (WGS) entry which is preliminary data.</text>
</comment>
<proteinExistence type="inferred from homology"/>
<dbReference type="PROSITE" id="PS51257">
    <property type="entry name" value="PROKAR_LIPOPROTEIN"/>
    <property type="match status" value="1"/>
</dbReference>
<dbReference type="Proteomes" id="UP000092024">
    <property type="component" value="Unassembled WGS sequence"/>
</dbReference>
<dbReference type="PANTHER" id="PTHR43649:SF29">
    <property type="entry name" value="OSMOPROTECTIVE COMPOUNDS-BINDING PROTEIN GGTB"/>
    <property type="match status" value="1"/>
</dbReference>
<evidence type="ECO:0000256" key="1">
    <source>
        <dbReference type="ARBA" id="ARBA00008520"/>
    </source>
</evidence>
<keyword evidence="5" id="KW-1185">Reference proteome</keyword>
<gene>
    <name evidence="4" type="ORF">A7K91_20770</name>
</gene>
<sequence length="461" mass="51869">MTVHPRFFSRALKSFVIVGFGAFLFGCQESAPETQAITLKIAGVMPVFFEAQYGNSIRTENYDITIEFVPYELIPRDGGPSENLENLYSSFQPDVVNWSGALSPLIDQGLLAPLDVYIQKSGFDASVIPDVLKQRITKEGSNEIYAIPNRFSTEALFYNRSMLDQFEIELSDASPLSWEQLFQLAAIVPPEDGQGNAIIRLLETGEDESDANKLFSLIRIAALAENLQAINKDNGDVYVNSSSWQKLWQTFIAAFNQKLISSSEDIKPFIEQLDDEQSLRMDDVHRFKPFTDGRAAFVLGNSELLFYLQREELDFEWGIAPQPGTYQVFTQLAEALLINPSSEHKDAAWELISYLSSAEQTQRFLLAKPGDANQLFSNFPMHMDLLEQHLNRSLAPFYNQPSSQESYFDASPLPDVLSLAIYESSLSLIEEVLKESLSVEEALEQLQVKLESISAELFEGE</sequence>
<evidence type="ECO:0000313" key="5">
    <source>
        <dbReference type="Proteomes" id="UP000092024"/>
    </source>
</evidence>
<protein>
    <recommendedName>
        <fullName evidence="6">ABC transporter substrate-binding protein</fullName>
    </recommendedName>
</protein>
<reference evidence="4 5" key="1">
    <citation type="submission" date="2016-05" db="EMBL/GenBank/DDBJ databases">
        <title>Paenibacillus oryzae. sp. nov., isolated from the rice root.</title>
        <authorList>
            <person name="Zhang J."/>
            <person name="Zhang X."/>
        </authorList>
    </citation>
    <scope>NUCLEOTIDE SEQUENCE [LARGE SCALE GENOMIC DNA]</scope>
    <source>
        <strain evidence="4 5">1DrF-4</strain>
    </source>
</reference>
<dbReference type="EMBL" id="LYPA01000050">
    <property type="protein sequence ID" value="OBR66171.1"/>
    <property type="molecule type" value="Genomic_DNA"/>
</dbReference>
<evidence type="ECO:0000313" key="4">
    <source>
        <dbReference type="EMBL" id="OBR66171.1"/>
    </source>
</evidence>
<evidence type="ECO:0000256" key="2">
    <source>
        <dbReference type="ARBA" id="ARBA00022448"/>
    </source>
</evidence>
<name>A0A1A5YKN9_9BACL</name>
<dbReference type="InterPro" id="IPR050490">
    <property type="entry name" value="Bact_solute-bd_prot1"/>
</dbReference>
<feature type="coiled-coil region" evidence="3">
    <location>
        <begin position="429"/>
        <end position="456"/>
    </location>
</feature>
<dbReference type="SUPFAM" id="SSF53850">
    <property type="entry name" value="Periplasmic binding protein-like II"/>
    <property type="match status" value="1"/>
</dbReference>
<evidence type="ECO:0008006" key="6">
    <source>
        <dbReference type="Google" id="ProtNLM"/>
    </source>
</evidence>
<keyword evidence="3" id="KW-0175">Coiled coil</keyword>
<dbReference type="InterPro" id="IPR006059">
    <property type="entry name" value="SBP"/>
</dbReference>
<dbReference type="PANTHER" id="PTHR43649">
    <property type="entry name" value="ARABINOSE-BINDING PROTEIN-RELATED"/>
    <property type="match status" value="1"/>
</dbReference>
<dbReference type="STRING" id="1844972.A7K91_20770"/>
<accession>A0A1A5YKN9</accession>
<organism evidence="4 5">
    <name type="scientific">Paenibacillus oryzae</name>
    <dbReference type="NCBI Taxonomy" id="1844972"/>
    <lineage>
        <taxon>Bacteria</taxon>
        <taxon>Bacillati</taxon>
        <taxon>Bacillota</taxon>
        <taxon>Bacilli</taxon>
        <taxon>Bacillales</taxon>
        <taxon>Paenibacillaceae</taxon>
        <taxon>Paenibacillus</taxon>
    </lineage>
</organism>